<dbReference type="EMBL" id="CM046389">
    <property type="protein sequence ID" value="KAI8568333.1"/>
    <property type="molecule type" value="Genomic_DNA"/>
</dbReference>
<evidence type="ECO:0000313" key="1">
    <source>
        <dbReference type="EMBL" id="KAI8568333.1"/>
    </source>
</evidence>
<gene>
    <name evidence="1" type="ORF">RHMOL_Rhmol02G0189900</name>
</gene>
<organism evidence="1 2">
    <name type="scientific">Rhododendron molle</name>
    <name type="common">Chinese azalea</name>
    <name type="synonym">Azalea mollis</name>
    <dbReference type="NCBI Taxonomy" id="49168"/>
    <lineage>
        <taxon>Eukaryota</taxon>
        <taxon>Viridiplantae</taxon>
        <taxon>Streptophyta</taxon>
        <taxon>Embryophyta</taxon>
        <taxon>Tracheophyta</taxon>
        <taxon>Spermatophyta</taxon>
        <taxon>Magnoliopsida</taxon>
        <taxon>eudicotyledons</taxon>
        <taxon>Gunneridae</taxon>
        <taxon>Pentapetalae</taxon>
        <taxon>asterids</taxon>
        <taxon>Ericales</taxon>
        <taxon>Ericaceae</taxon>
        <taxon>Ericoideae</taxon>
        <taxon>Rhodoreae</taxon>
        <taxon>Rhododendron</taxon>
    </lineage>
</organism>
<proteinExistence type="predicted"/>
<dbReference type="Proteomes" id="UP001062846">
    <property type="component" value="Chromosome 2"/>
</dbReference>
<protein>
    <submittedName>
        <fullName evidence="1">Uncharacterized protein</fullName>
    </submittedName>
</protein>
<comment type="caution">
    <text evidence="1">The sequence shown here is derived from an EMBL/GenBank/DDBJ whole genome shotgun (WGS) entry which is preliminary data.</text>
</comment>
<accession>A0ACC0PU69</accession>
<sequence length="127" mass="14667">MSGHNTDNCIRLRHEIQNLIDNNIIDTPPFDKPNTISNPLPQHNTPFHINQITLTNDSTTQDFGPTFFIIPDTEPKPVVEIPGETAICFLWEWENTWGNLISDWEEFETANFQRVAESLFEPGWEVD</sequence>
<name>A0ACC0PU69_RHOML</name>
<evidence type="ECO:0000313" key="2">
    <source>
        <dbReference type="Proteomes" id="UP001062846"/>
    </source>
</evidence>
<reference evidence="1" key="1">
    <citation type="submission" date="2022-02" db="EMBL/GenBank/DDBJ databases">
        <title>Plant Genome Project.</title>
        <authorList>
            <person name="Zhang R.-G."/>
        </authorList>
    </citation>
    <scope>NUCLEOTIDE SEQUENCE</scope>
    <source>
        <strain evidence="1">AT1</strain>
    </source>
</reference>
<keyword evidence="2" id="KW-1185">Reference proteome</keyword>